<proteinExistence type="predicted"/>
<evidence type="ECO:0000313" key="2">
    <source>
        <dbReference type="EMBL" id="KZO93695.1"/>
    </source>
</evidence>
<dbReference type="OrthoDB" id="10334049at2759"/>
<accession>A0A167JL36</accession>
<organism evidence="2 3">
    <name type="scientific">Calocera viscosa (strain TUFC12733)</name>
    <dbReference type="NCBI Taxonomy" id="1330018"/>
    <lineage>
        <taxon>Eukaryota</taxon>
        <taxon>Fungi</taxon>
        <taxon>Dikarya</taxon>
        <taxon>Basidiomycota</taxon>
        <taxon>Agaricomycotina</taxon>
        <taxon>Dacrymycetes</taxon>
        <taxon>Dacrymycetales</taxon>
        <taxon>Dacrymycetaceae</taxon>
        <taxon>Calocera</taxon>
    </lineage>
</organism>
<evidence type="ECO:0000313" key="3">
    <source>
        <dbReference type="Proteomes" id="UP000076738"/>
    </source>
</evidence>
<gene>
    <name evidence="2" type="ORF">CALVIDRAFT_539869</name>
</gene>
<dbReference type="EMBL" id="KV417300">
    <property type="protein sequence ID" value="KZO93695.1"/>
    <property type="molecule type" value="Genomic_DNA"/>
</dbReference>
<keyword evidence="3" id="KW-1185">Reference proteome</keyword>
<dbReference type="AlphaFoldDB" id="A0A167JL36"/>
<feature type="signal peptide" evidence="1">
    <location>
        <begin position="1"/>
        <end position="17"/>
    </location>
</feature>
<protein>
    <recommendedName>
        <fullName evidence="4">Concanavalin A-like lectin/glucanase</fullName>
    </recommendedName>
</protein>
<dbReference type="Proteomes" id="UP000076738">
    <property type="component" value="Unassembled WGS sequence"/>
</dbReference>
<sequence>MLTALLPLLAIVRFASAIAWGVILDQTATQGNEWTSLQFTITIPPAPPAAVTTGPWFFWAGLQPGLYCGSLGVLQPVLQWSEYSTCATNDGPAFPEVWQLVQWTVPSVNHNGNQSSVSCGIWAAAGDLISNNVTFSNGLWTQTSTVVSGQAKGASATQTVQASDFFCSPTANFFLMESELYGDAIADWNFPVQFTDVTLTAQTSTGVSALCASQKSFSDGNGNATLSGYTLSTDQRTCKWTSVTLLPP</sequence>
<name>A0A167JL36_CALVF</name>
<evidence type="ECO:0008006" key="4">
    <source>
        <dbReference type="Google" id="ProtNLM"/>
    </source>
</evidence>
<feature type="chain" id="PRO_5007888978" description="Concanavalin A-like lectin/glucanase" evidence="1">
    <location>
        <begin position="18"/>
        <end position="248"/>
    </location>
</feature>
<keyword evidence="1" id="KW-0732">Signal</keyword>
<reference evidence="2 3" key="1">
    <citation type="journal article" date="2016" name="Mol. Biol. Evol.">
        <title>Comparative Genomics of Early-Diverging Mushroom-Forming Fungi Provides Insights into the Origins of Lignocellulose Decay Capabilities.</title>
        <authorList>
            <person name="Nagy L.G."/>
            <person name="Riley R."/>
            <person name="Tritt A."/>
            <person name="Adam C."/>
            <person name="Daum C."/>
            <person name="Floudas D."/>
            <person name="Sun H."/>
            <person name="Yadav J.S."/>
            <person name="Pangilinan J."/>
            <person name="Larsson K.H."/>
            <person name="Matsuura K."/>
            <person name="Barry K."/>
            <person name="Labutti K."/>
            <person name="Kuo R."/>
            <person name="Ohm R.A."/>
            <person name="Bhattacharya S.S."/>
            <person name="Shirouzu T."/>
            <person name="Yoshinaga Y."/>
            <person name="Martin F.M."/>
            <person name="Grigoriev I.V."/>
            <person name="Hibbett D.S."/>
        </authorList>
    </citation>
    <scope>NUCLEOTIDE SEQUENCE [LARGE SCALE GENOMIC DNA]</scope>
    <source>
        <strain evidence="2 3">TUFC12733</strain>
    </source>
</reference>
<evidence type="ECO:0000256" key="1">
    <source>
        <dbReference type="SAM" id="SignalP"/>
    </source>
</evidence>